<reference evidence="1" key="1">
    <citation type="submission" date="2021-02" db="EMBL/GenBank/DDBJ databases">
        <authorList>
            <person name="Nowell W R."/>
        </authorList>
    </citation>
    <scope>NUCLEOTIDE SEQUENCE</scope>
</reference>
<accession>A0A8S2RGF5</accession>
<protein>
    <submittedName>
        <fullName evidence="1">Uncharacterized protein</fullName>
    </submittedName>
</protein>
<evidence type="ECO:0000313" key="1">
    <source>
        <dbReference type="EMBL" id="CAF4165719.1"/>
    </source>
</evidence>
<gene>
    <name evidence="1" type="ORF">SMN809_LOCUS20383</name>
</gene>
<dbReference type="AlphaFoldDB" id="A0A8S2RGF5"/>
<dbReference type="EMBL" id="CAJOBI010012499">
    <property type="protein sequence ID" value="CAF4165719.1"/>
    <property type="molecule type" value="Genomic_DNA"/>
</dbReference>
<organism evidence="1 2">
    <name type="scientific">Rotaria magnacalcarata</name>
    <dbReference type="NCBI Taxonomy" id="392030"/>
    <lineage>
        <taxon>Eukaryota</taxon>
        <taxon>Metazoa</taxon>
        <taxon>Spiralia</taxon>
        <taxon>Gnathifera</taxon>
        <taxon>Rotifera</taxon>
        <taxon>Eurotatoria</taxon>
        <taxon>Bdelloidea</taxon>
        <taxon>Philodinida</taxon>
        <taxon>Philodinidae</taxon>
        <taxon>Rotaria</taxon>
    </lineage>
</organism>
<sequence length="50" mass="5668">MYPARHDIKDESLSSNNELVTANNNQHSFFYRFGTKTVIYTGIAGLVSFL</sequence>
<comment type="caution">
    <text evidence="1">The sequence shown here is derived from an EMBL/GenBank/DDBJ whole genome shotgun (WGS) entry which is preliminary data.</text>
</comment>
<proteinExistence type="predicted"/>
<evidence type="ECO:0000313" key="2">
    <source>
        <dbReference type="Proteomes" id="UP000676336"/>
    </source>
</evidence>
<feature type="non-terminal residue" evidence="1">
    <location>
        <position position="50"/>
    </location>
</feature>
<name>A0A8S2RGF5_9BILA</name>
<dbReference type="Proteomes" id="UP000676336">
    <property type="component" value="Unassembled WGS sequence"/>
</dbReference>